<evidence type="ECO:0000259" key="4">
    <source>
        <dbReference type="Pfam" id="PF13976"/>
    </source>
</evidence>
<keyword evidence="7" id="KW-1185">Reference proteome</keyword>
<evidence type="ECO:0000256" key="2">
    <source>
        <dbReference type="SAM" id="MobiDB-lite"/>
    </source>
</evidence>
<feature type="domain" description="Retrovirus-related Pol polyprotein from transposon TNT 1-94-like beta-barrel" evidence="5">
    <location>
        <begin position="261"/>
        <end position="334"/>
    </location>
</feature>
<evidence type="ECO:0008006" key="8">
    <source>
        <dbReference type="Google" id="ProtNLM"/>
    </source>
</evidence>
<keyword evidence="1" id="KW-0645">Protease</keyword>
<keyword evidence="1" id="KW-0064">Aspartyl protease</keyword>
<dbReference type="GO" id="GO:0004190">
    <property type="term" value="F:aspartic-type endopeptidase activity"/>
    <property type="evidence" value="ECO:0007669"/>
    <property type="project" value="UniProtKB-KW"/>
</dbReference>
<feature type="domain" description="Reverse transcriptase Ty1/copia-type" evidence="3">
    <location>
        <begin position="1031"/>
        <end position="1115"/>
    </location>
</feature>
<dbReference type="Gene3D" id="3.30.420.10">
    <property type="entry name" value="Ribonuclease H-like superfamily/Ribonuclease H"/>
    <property type="match status" value="1"/>
</dbReference>
<proteinExistence type="predicted"/>
<dbReference type="Proteomes" id="UP001341281">
    <property type="component" value="Chromosome 01"/>
</dbReference>
<feature type="domain" description="Reverse transcriptase Ty1/copia-type" evidence="3">
    <location>
        <begin position="928"/>
        <end position="1012"/>
    </location>
</feature>
<feature type="compositionally biased region" description="Gly residues" evidence="2">
    <location>
        <begin position="183"/>
        <end position="196"/>
    </location>
</feature>
<dbReference type="PANTHER" id="PTHR11439">
    <property type="entry name" value="GAG-POL-RELATED RETROTRANSPOSON"/>
    <property type="match status" value="1"/>
</dbReference>
<feature type="region of interest" description="Disordered" evidence="2">
    <location>
        <begin position="136"/>
        <end position="200"/>
    </location>
</feature>
<evidence type="ECO:0000313" key="6">
    <source>
        <dbReference type="EMBL" id="WVZ53344.1"/>
    </source>
</evidence>
<evidence type="ECO:0000259" key="5">
    <source>
        <dbReference type="Pfam" id="PF22936"/>
    </source>
</evidence>
<dbReference type="Pfam" id="PF13976">
    <property type="entry name" value="gag_pre-integrs"/>
    <property type="match status" value="1"/>
</dbReference>
<dbReference type="InterPro" id="IPR025724">
    <property type="entry name" value="GAG-pre-integrase_dom"/>
</dbReference>
<evidence type="ECO:0000259" key="3">
    <source>
        <dbReference type="Pfam" id="PF07727"/>
    </source>
</evidence>
<protein>
    <recommendedName>
        <fullName evidence="8">Integrase catalytic domain-containing protein</fullName>
    </recommendedName>
</protein>
<dbReference type="SUPFAM" id="SSF56672">
    <property type="entry name" value="DNA/RNA polymerases"/>
    <property type="match status" value="1"/>
</dbReference>
<organism evidence="6 7">
    <name type="scientific">Paspalum notatum var. saurae</name>
    <dbReference type="NCBI Taxonomy" id="547442"/>
    <lineage>
        <taxon>Eukaryota</taxon>
        <taxon>Viridiplantae</taxon>
        <taxon>Streptophyta</taxon>
        <taxon>Embryophyta</taxon>
        <taxon>Tracheophyta</taxon>
        <taxon>Spermatophyta</taxon>
        <taxon>Magnoliopsida</taxon>
        <taxon>Liliopsida</taxon>
        <taxon>Poales</taxon>
        <taxon>Poaceae</taxon>
        <taxon>PACMAD clade</taxon>
        <taxon>Panicoideae</taxon>
        <taxon>Andropogonodae</taxon>
        <taxon>Paspaleae</taxon>
        <taxon>Paspalinae</taxon>
        <taxon>Paspalum</taxon>
    </lineage>
</organism>
<reference evidence="6 7" key="1">
    <citation type="submission" date="2024-02" db="EMBL/GenBank/DDBJ databases">
        <title>High-quality chromosome-scale genome assembly of Pensacola bahiagrass (Paspalum notatum Flugge var. saurae).</title>
        <authorList>
            <person name="Vega J.M."/>
            <person name="Podio M."/>
            <person name="Orjuela J."/>
            <person name="Siena L.A."/>
            <person name="Pessino S.C."/>
            <person name="Combes M.C."/>
            <person name="Mariac C."/>
            <person name="Albertini E."/>
            <person name="Pupilli F."/>
            <person name="Ortiz J.P.A."/>
            <person name="Leblanc O."/>
        </authorList>
    </citation>
    <scope>NUCLEOTIDE SEQUENCE [LARGE SCALE GENOMIC DNA]</scope>
    <source>
        <strain evidence="6">R1</strain>
        <tissue evidence="6">Leaf</tissue>
    </source>
</reference>
<name>A0AAQ3PVA7_PASNO</name>
<feature type="compositionally biased region" description="Pro residues" evidence="2">
    <location>
        <begin position="148"/>
        <end position="159"/>
    </location>
</feature>
<dbReference type="PANTHER" id="PTHR11439:SF524">
    <property type="entry name" value="RNA-DIRECTED DNA POLYMERASE, PROTEIN KINASE RLK-PELLE-DLSV FAMILY"/>
    <property type="match status" value="1"/>
</dbReference>
<feature type="compositionally biased region" description="Low complexity" evidence="2">
    <location>
        <begin position="136"/>
        <end position="147"/>
    </location>
</feature>
<evidence type="ECO:0000313" key="7">
    <source>
        <dbReference type="Proteomes" id="UP001341281"/>
    </source>
</evidence>
<dbReference type="Pfam" id="PF14223">
    <property type="entry name" value="Retrotran_gag_2"/>
    <property type="match status" value="1"/>
</dbReference>
<dbReference type="Pfam" id="PF22936">
    <property type="entry name" value="Pol_BBD"/>
    <property type="match status" value="1"/>
</dbReference>
<keyword evidence="1" id="KW-0378">Hydrolase</keyword>
<dbReference type="CDD" id="cd09272">
    <property type="entry name" value="RNase_HI_RT_Ty1"/>
    <property type="match status" value="1"/>
</dbReference>
<dbReference type="InterPro" id="IPR043502">
    <property type="entry name" value="DNA/RNA_pol_sf"/>
</dbReference>
<accession>A0AAQ3PVA7</accession>
<dbReference type="GO" id="GO:0003676">
    <property type="term" value="F:nucleic acid binding"/>
    <property type="evidence" value="ECO:0007669"/>
    <property type="project" value="InterPro"/>
</dbReference>
<dbReference type="EMBL" id="CP144745">
    <property type="protein sequence ID" value="WVZ53344.1"/>
    <property type="molecule type" value="Genomic_DNA"/>
</dbReference>
<evidence type="ECO:0000256" key="1">
    <source>
        <dbReference type="ARBA" id="ARBA00022750"/>
    </source>
</evidence>
<dbReference type="InterPro" id="IPR054722">
    <property type="entry name" value="PolX-like_BBD"/>
</dbReference>
<gene>
    <name evidence="6" type="ORF">U9M48_004304</name>
</gene>
<sequence>MSQELVDVVMERGASARQTWPAVEMQFLGNRETRALYLNSEFHNFEQGDLSITDYCRKLKGMANALSDLGEHVSEHTLVLNLIRGLNERFKPMRLHFKRAQPFPTSLQARNDLLLEELTTSKRAASTTASAFVAATTSASGSTTTPATAPPAPDAPKPPNSNKGKHAKRGKGGSSGQSSSGNVPGGGSSNSGGGSRGWRPSLVLLPQQQAMVAGGGYWSHPAPPPPYGGPASVGALPFWDQQSLANSFTTMTLQQPQQHEWYLDTGATSHMTSDLGTLAYTTPSRYPSIVVGNGALLPISTSGVAHLPGPFHLHDVLVAPNLIKNLISVHRFTTDNSCSIEFDPFGCSVKDLQSRNVIAMCNSSGPLYPLHLPASALTPLALHAAATTSTLWHRRLGLPSHEVLSRLVDVSCVPHVKHTTSLCHACQLGRHVRLPFSVLSSRATRNFQLIHCDLWTSPRTSVSGYKYYLVILDDCSHFLWKFPLRLKSDTFPTLTNFFAYVSTQFGTTIQGIQCDNGRKFDNSAARTFFLTHGANLPPSYWVEALNTATYLLNLLPTTNLQSGTPYQALFGSPPPPPSYDHLRVFSCCCYPTNLSATASHKLAPRPLVVSFSDTPLTTKDTAASICPPIVHVVFDETSFPFAEQTLPPSSTDTLEFLADYTNAAPEPIGPRAPSVFYRNLGRPHCCATCGCWYISHVICKVTCTFSTRAYATRGSWTTTWLPRAHATHGWSSSTGLPRALATRSHWRAIRCALDAHRIDAQLLRACATRGNDTWRTLDAYVACATRGTDVPGSPPSTQPCAAPVAPLPAAAGAPAAPVRRFSGQVYTWRPVHGPVRSSTRPSPVHVPVHGPSLVEQRLPKGAVQITPVINSHRMTTRAKLGFRQPALFAAAPLTPVPKSFRSALADPNWRAAMEEEHAALLQNHTWDLHKFKADGSLEWYKARWVLRGFTQCPSIDYDETFSPVVKPATVRTVLSLALSRGWAIHQLDVKNAFLHGTLTEMVYCQQPSGIEDPSRPIWVETSTACMAKSDTSLFVFHRGADTVYLLLYVDDIVLTASSLHLLRRTIEALQQEFAMKDMGELHHFLGMKVQRCYGSLLLTQHQYMLDILERAGITSLSLGLRSPMPCSRFVSICMIHGTSPCCPQAHLKDTLHLGLLLRPSPQSDIVVYSDADWADCPDTRKSTSGYAVFLGDNLISWSSKRQNTVSRSNAEAEYRVVANAVVEASWLWQLLQELHSPPCRATLVYCDNISAVYMSSNPVQHQRTKHIEIDLHFVRERVSFGDLRVLHVPTSSQYANIFTKGLPSSFFTEFRSSLNVFPLENFTSGQAHASENETSWVALGASLTEAAIAAPIDDPGLEHIALLGSQEDPMKGMYTFTGNTYYDLHTEKKDMSTKTNTNTSLCNDKVRIKWEQQKSR</sequence>
<dbReference type="SUPFAM" id="SSF53098">
    <property type="entry name" value="Ribonuclease H-like"/>
    <property type="match status" value="1"/>
</dbReference>
<dbReference type="InterPro" id="IPR036397">
    <property type="entry name" value="RNaseH_sf"/>
</dbReference>
<dbReference type="Pfam" id="PF07727">
    <property type="entry name" value="RVT_2"/>
    <property type="match status" value="2"/>
</dbReference>
<dbReference type="InterPro" id="IPR013103">
    <property type="entry name" value="RVT_2"/>
</dbReference>
<feature type="non-terminal residue" evidence="6">
    <location>
        <position position="1"/>
    </location>
</feature>
<feature type="domain" description="GAG-pre-integrase" evidence="4">
    <location>
        <begin position="367"/>
        <end position="431"/>
    </location>
</feature>
<dbReference type="InterPro" id="IPR012337">
    <property type="entry name" value="RNaseH-like_sf"/>
</dbReference>